<evidence type="ECO:0000256" key="2">
    <source>
        <dbReference type="SAM" id="SignalP"/>
    </source>
</evidence>
<feature type="compositionally biased region" description="Low complexity" evidence="1">
    <location>
        <begin position="25"/>
        <end position="34"/>
    </location>
</feature>
<dbReference type="RefSeq" id="WP_107584994.1">
    <property type="nucleotide sequence ID" value="NZ_PZJJ01000014.1"/>
</dbReference>
<evidence type="ECO:0000313" key="3">
    <source>
        <dbReference type="EMBL" id="PTL38725.1"/>
    </source>
</evidence>
<dbReference type="EMBL" id="PZJJ01000014">
    <property type="protein sequence ID" value="PTL38725.1"/>
    <property type="molecule type" value="Genomic_DNA"/>
</dbReference>
<dbReference type="Proteomes" id="UP000240509">
    <property type="component" value="Unassembled WGS sequence"/>
</dbReference>
<gene>
    <name evidence="3" type="ORF">C6Y45_09515</name>
</gene>
<organism evidence="3 4">
    <name type="scientific">Alkalicoccus saliphilus</name>
    <dbReference type="NCBI Taxonomy" id="200989"/>
    <lineage>
        <taxon>Bacteria</taxon>
        <taxon>Bacillati</taxon>
        <taxon>Bacillota</taxon>
        <taxon>Bacilli</taxon>
        <taxon>Bacillales</taxon>
        <taxon>Bacillaceae</taxon>
        <taxon>Alkalicoccus</taxon>
    </lineage>
</organism>
<accession>A0A2T4U5T6</accession>
<comment type="caution">
    <text evidence="3">The sequence shown here is derived from an EMBL/GenBank/DDBJ whole genome shotgun (WGS) entry which is preliminary data.</text>
</comment>
<dbReference type="AlphaFoldDB" id="A0A2T4U5T6"/>
<feature type="compositionally biased region" description="Acidic residues" evidence="1">
    <location>
        <begin position="38"/>
        <end position="66"/>
    </location>
</feature>
<feature type="region of interest" description="Disordered" evidence="1">
    <location>
        <begin position="25"/>
        <end position="76"/>
    </location>
</feature>
<name>A0A2T4U5T6_9BACI</name>
<proteinExistence type="predicted"/>
<keyword evidence="2" id="KW-0732">Signal</keyword>
<evidence type="ECO:0000313" key="4">
    <source>
        <dbReference type="Proteomes" id="UP000240509"/>
    </source>
</evidence>
<keyword evidence="4" id="KW-1185">Reference proteome</keyword>
<protein>
    <submittedName>
        <fullName evidence="3">ArsR family transcriptional regulator</fullName>
    </submittedName>
</protein>
<feature type="signal peptide" evidence="2">
    <location>
        <begin position="1"/>
        <end position="19"/>
    </location>
</feature>
<dbReference type="PROSITE" id="PS51257">
    <property type="entry name" value="PROKAR_LIPOPROTEIN"/>
    <property type="match status" value="1"/>
</dbReference>
<evidence type="ECO:0000256" key="1">
    <source>
        <dbReference type="SAM" id="MobiDB-lite"/>
    </source>
</evidence>
<sequence length="440" mass="48685">MKKQTYGISVLLASGLLLAACSGEEENAAQNNEGTGSGEEENMDDMNEEENMNMEEEMNENDEEMNMEGSRSEFEENFAELPESFNEGAEEGLQTMNTKNVTRLEGDNPEHFSITASQTIWPATHEHNQPGAVILADPAEWEKALAALSLVHHPNDGPLLLLEEGLSEEILAEIERLSPKGNEEGVEILAALELSDEDREQLEEYEVDEITEDEPAAFAKEVEDRFAETIGERPENVLIGTMNEEHKIASITAGSWISHMNESILYVEDEVPEPTREALEEREGSANIYVMGGESAVSEEVVEELREYGDVERIGGDGPVDHSIDFAAYEDDHFGWGIDEPGHGLVFASPEEPELALAGAPLAHLGKHAPMIWVENDELEEAHVEYLARLKPSFEENPMEGPYNHGYILGGEEIISFQTQGVIDDKMEIQPLDGGGHDEH</sequence>
<dbReference type="OrthoDB" id="1399160at2"/>
<feature type="chain" id="PRO_5039517155" evidence="2">
    <location>
        <begin position="20"/>
        <end position="440"/>
    </location>
</feature>
<reference evidence="3 4" key="1">
    <citation type="submission" date="2018-03" db="EMBL/GenBank/DDBJ databases">
        <title>Alkalicoccus saliphilus sp. nov., isolated from a mineral pool.</title>
        <authorList>
            <person name="Zhao B."/>
        </authorList>
    </citation>
    <scope>NUCLEOTIDE SEQUENCE [LARGE SCALE GENOMIC DNA]</scope>
    <source>
        <strain evidence="3 4">6AG</strain>
    </source>
</reference>